<feature type="transmembrane region" description="Helical" evidence="8">
    <location>
        <begin position="290"/>
        <end position="307"/>
    </location>
</feature>
<evidence type="ECO:0000256" key="8">
    <source>
        <dbReference type="RuleBase" id="RU365092"/>
    </source>
</evidence>
<name>A0A7T3ZY97_9MICO</name>
<dbReference type="EMBL" id="CP065989">
    <property type="protein sequence ID" value="QQB13786.1"/>
    <property type="molecule type" value="Genomic_DNA"/>
</dbReference>
<evidence type="ECO:0000313" key="10">
    <source>
        <dbReference type="EMBL" id="QQB13786.1"/>
    </source>
</evidence>
<keyword evidence="6 8" id="KW-1133">Transmembrane helix</keyword>
<feature type="transmembrane region" description="Helical" evidence="8">
    <location>
        <begin position="141"/>
        <end position="166"/>
    </location>
</feature>
<comment type="function">
    <text evidence="8">Uptake of L-lactate across the membrane. Can also transport D-lactate and glycolate.</text>
</comment>
<evidence type="ECO:0000256" key="5">
    <source>
        <dbReference type="ARBA" id="ARBA00022692"/>
    </source>
</evidence>
<feature type="transmembrane region" description="Helical" evidence="8">
    <location>
        <begin position="254"/>
        <end position="275"/>
    </location>
</feature>
<feature type="transmembrane region" description="Helical" evidence="8">
    <location>
        <begin position="178"/>
        <end position="196"/>
    </location>
</feature>
<feature type="transmembrane region" description="Helical" evidence="8">
    <location>
        <begin position="203"/>
        <end position="220"/>
    </location>
</feature>
<dbReference type="InterPro" id="IPR003804">
    <property type="entry name" value="Lactate_perm"/>
</dbReference>
<dbReference type="GO" id="GO:0005886">
    <property type="term" value="C:plasma membrane"/>
    <property type="evidence" value="ECO:0007669"/>
    <property type="project" value="UniProtKB-SubCell"/>
</dbReference>
<dbReference type="GO" id="GO:0015129">
    <property type="term" value="F:lactate transmembrane transporter activity"/>
    <property type="evidence" value="ECO:0007669"/>
    <property type="project" value="UniProtKB-UniRule"/>
</dbReference>
<evidence type="ECO:0000256" key="1">
    <source>
        <dbReference type="ARBA" id="ARBA00004651"/>
    </source>
</evidence>
<reference evidence="10 11" key="1">
    <citation type="submission" date="2020-12" db="EMBL/GenBank/DDBJ databases">
        <title>FDA dAtabase for Regulatory Grade micrObial Sequences (FDA-ARGOS): Supporting development and validation of Infectious Disease Dx tests.</title>
        <authorList>
            <person name="Sproer C."/>
            <person name="Gronow S."/>
            <person name="Severitt S."/>
            <person name="Schroder I."/>
            <person name="Tallon L."/>
            <person name="Sadzewicz L."/>
            <person name="Zhao X."/>
            <person name="Boylan J."/>
            <person name="Ott S."/>
            <person name="Bowen H."/>
            <person name="Vavikolanu K."/>
            <person name="Mehta A."/>
            <person name="Aluvathingal J."/>
            <person name="Nadendla S."/>
            <person name="Lowell S."/>
            <person name="Myers T."/>
            <person name="Yan Y."/>
            <person name="Sichtig H."/>
        </authorList>
    </citation>
    <scope>NUCLEOTIDE SEQUENCE [LARGE SCALE GENOMIC DNA]</scope>
    <source>
        <strain evidence="10 11">FDAARGOS_990</strain>
    </source>
</reference>
<dbReference type="Pfam" id="PF02652">
    <property type="entry name" value="Lactate_perm"/>
    <property type="match status" value="2"/>
</dbReference>
<feature type="transmembrane region" description="Helical" evidence="8">
    <location>
        <begin position="475"/>
        <end position="492"/>
    </location>
</feature>
<organism evidence="10 11">
    <name type="scientific">Brevibacterium casei</name>
    <dbReference type="NCBI Taxonomy" id="33889"/>
    <lineage>
        <taxon>Bacteria</taxon>
        <taxon>Bacillati</taxon>
        <taxon>Actinomycetota</taxon>
        <taxon>Actinomycetes</taxon>
        <taxon>Micrococcales</taxon>
        <taxon>Brevibacteriaceae</taxon>
        <taxon>Brevibacterium</taxon>
    </lineage>
</organism>
<feature type="transmembrane region" description="Helical" evidence="8">
    <location>
        <begin position="99"/>
        <end position="129"/>
    </location>
</feature>
<dbReference type="Proteomes" id="UP000595374">
    <property type="component" value="Chromosome"/>
</dbReference>
<evidence type="ECO:0000256" key="9">
    <source>
        <dbReference type="SAM" id="MobiDB-lite"/>
    </source>
</evidence>
<protein>
    <recommendedName>
        <fullName evidence="8">L-lactate permease</fullName>
    </recommendedName>
</protein>
<keyword evidence="7 8" id="KW-0472">Membrane</keyword>
<comment type="subcellular location">
    <subcellularLocation>
        <location evidence="1 8">Cell membrane</location>
        <topology evidence="1 8">Multi-pass membrane protein</topology>
    </subcellularLocation>
</comment>
<feature type="compositionally biased region" description="Basic and acidic residues" evidence="9">
    <location>
        <begin position="325"/>
        <end position="336"/>
    </location>
</feature>
<feature type="transmembrane region" description="Helical" evidence="8">
    <location>
        <begin position="56"/>
        <end position="79"/>
    </location>
</feature>
<proteinExistence type="inferred from homology"/>
<dbReference type="PANTHER" id="PTHR30003">
    <property type="entry name" value="L-LACTATE PERMEASE"/>
    <property type="match status" value="1"/>
</dbReference>
<keyword evidence="4 8" id="KW-1003">Cell membrane</keyword>
<dbReference type="AlphaFoldDB" id="A0A7T3ZY97"/>
<accession>A0A7T3ZY97</accession>
<dbReference type="GO" id="GO:0015295">
    <property type="term" value="F:solute:proton symporter activity"/>
    <property type="evidence" value="ECO:0007669"/>
    <property type="project" value="TreeGrafter"/>
</dbReference>
<evidence type="ECO:0000256" key="6">
    <source>
        <dbReference type="ARBA" id="ARBA00022989"/>
    </source>
</evidence>
<evidence type="ECO:0000256" key="4">
    <source>
        <dbReference type="ARBA" id="ARBA00022475"/>
    </source>
</evidence>
<keyword evidence="3 8" id="KW-0813">Transport</keyword>
<feature type="transmembrane region" description="Helical" evidence="8">
    <location>
        <begin position="384"/>
        <end position="403"/>
    </location>
</feature>
<evidence type="ECO:0000256" key="7">
    <source>
        <dbReference type="ARBA" id="ARBA00023136"/>
    </source>
</evidence>
<sequence length="494" mass="49402">MTGLLAFVPILLAVALLAFRAPTWVSAVAGLAGAGLCAVLAFPTPLPVITQAAGDYFPLIAEVVLILLFGMMLAGILEATGAMRTISASVESMVPSRSLGVALVVFGLVPFAESVTGFGIGVTIGVPILRHLGCSLRHSALLGLLGLVAVPWGALGPGTTVAAALAGFDVDALGLSTAWVNAIPVAVVLCSVLVLMRPRLGSALGMIGAAGLLWGGILLANRLLGMAPAGIIGSLVVIVGLGVPLAVRARFAAVTAALGRAVLPYGVLTLGILAARELLAVFPSPLMESLASPPFWLAVACLVAALSRTRGAKNGQRGAGSTDSPRVDESTDERSDGASSPPPLRPVIVRAVRAWVPIGAATAAFMLMGWVMTTSGMSTAFGDLLPTGLLVLAPWLSTIGAVLTGSNTGSNAMFASTLAVAGEGTAAGPLTAVAAGNAAGSLAALAAPPRVAMAVQLSGAGAADARDGSWVLSRAFLIVGLNTLAIGLWLQFLA</sequence>
<feature type="transmembrane region" description="Helical" evidence="8">
    <location>
        <begin position="226"/>
        <end position="247"/>
    </location>
</feature>
<comment type="similarity">
    <text evidence="2 8">Belongs to the lactate permease family.</text>
</comment>
<feature type="transmembrane region" description="Helical" evidence="8">
    <location>
        <begin position="30"/>
        <end position="49"/>
    </location>
</feature>
<evidence type="ECO:0000313" key="11">
    <source>
        <dbReference type="Proteomes" id="UP000595374"/>
    </source>
</evidence>
<evidence type="ECO:0000256" key="2">
    <source>
        <dbReference type="ARBA" id="ARBA00010100"/>
    </source>
</evidence>
<evidence type="ECO:0000256" key="3">
    <source>
        <dbReference type="ARBA" id="ARBA00022448"/>
    </source>
</evidence>
<dbReference type="RefSeq" id="WP_198498947.1">
    <property type="nucleotide sequence ID" value="NZ_CP065989.1"/>
</dbReference>
<dbReference type="PANTHER" id="PTHR30003:SF0">
    <property type="entry name" value="GLYCOLATE PERMEASE GLCA-RELATED"/>
    <property type="match status" value="1"/>
</dbReference>
<keyword evidence="5 8" id="KW-0812">Transmembrane</keyword>
<feature type="region of interest" description="Disordered" evidence="9">
    <location>
        <begin position="312"/>
        <end position="342"/>
    </location>
</feature>
<feature type="transmembrane region" description="Helical" evidence="8">
    <location>
        <begin position="354"/>
        <end position="372"/>
    </location>
</feature>
<gene>
    <name evidence="10" type="ORF">I6H47_13465</name>
</gene>